<evidence type="ECO:0000313" key="1">
    <source>
        <dbReference type="EMBL" id="KAJ0091854.1"/>
    </source>
</evidence>
<name>A0ACC1AYU0_9ROSI</name>
<reference evidence="2" key="1">
    <citation type="journal article" date="2023" name="G3 (Bethesda)">
        <title>Genome assembly and association tests identify interacting loci associated with vigor, precocity, and sex in interspecific pistachio rootstocks.</title>
        <authorList>
            <person name="Palmer W."/>
            <person name="Jacygrad E."/>
            <person name="Sagayaradj S."/>
            <person name="Cavanaugh K."/>
            <person name="Han R."/>
            <person name="Bertier L."/>
            <person name="Beede B."/>
            <person name="Kafkas S."/>
            <person name="Golino D."/>
            <person name="Preece J."/>
            <person name="Michelmore R."/>
        </authorList>
    </citation>
    <scope>NUCLEOTIDE SEQUENCE [LARGE SCALE GENOMIC DNA]</scope>
</reference>
<proteinExistence type="predicted"/>
<gene>
    <name evidence="1" type="ORF">Patl1_27149</name>
</gene>
<organism evidence="1 2">
    <name type="scientific">Pistacia atlantica</name>
    <dbReference type="NCBI Taxonomy" id="434234"/>
    <lineage>
        <taxon>Eukaryota</taxon>
        <taxon>Viridiplantae</taxon>
        <taxon>Streptophyta</taxon>
        <taxon>Embryophyta</taxon>
        <taxon>Tracheophyta</taxon>
        <taxon>Spermatophyta</taxon>
        <taxon>Magnoliopsida</taxon>
        <taxon>eudicotyledons</taxon>
        <taxon>Gunneridae</taxon>
        <taxon>Pentapetalae</taxon>
        <taxon>rosids</taxon>
        <taxon>malvids</taxon>
        <taxon>Sapindales</taxon>
        <taxon>Anacardiaceae</taxon>
        <taxon>Pistacia</taxon>
    </lineage>
</organism>
<comment type="caution">
    <text evidence="1">The sequence shown here is derived from an EMBL/GenBank/DDBJ whole genome shotgun (WGS) entry which is preliminary data.</text>
</comment>
<evidence type="ECO:0000313" key="2">
    <source>
        <dbReference type="Proteomes" id="UP001164250"/>
    </source>
</evidence>
<protein>
    <submittedName>
        <fullName evidence="1">Uncharacterized protein</fullName>
    </submittedName>
</protein>
<accession>A0ACC1AYU0</accession>
<dbReference type="EMBL" id="CM047903">
    <property type="protein sequence ID" value="KAJ0091854.1"/>
    <property type="molecule type" value="Genomic_DNA"/>
</dbReference>
<sequence length="235" mass="26633">MASGGGGVEKNPTWVVAIVCSCIVVISLAFERSLHYLGKARHALFRFLKRKNQKSLYEALLKIKEELMLLGFISLLLAVFESVITDGICIPKDLANKWLPCKNDTKTTLHFQSFISPQGIARHLLAEASNSGNKYTGKNEVPLLSKETLHELHLFIFILAVAHVTFSALTILFGGAKIRQWKHWEELALHKECDAEEVPQTKITHVHGHDFIKKRFRGIGKRYELLGWLVTDYQK</sequence>
<dbReference type="Proteomes" id="UP001164250">
    <property type="component" value="Chromosome 7"/>
</dbReference>
<keyword evidence="2" id="KW-1185">Reference proteome</keyword>